<evidence type="ECO:0000256" key="1">
    <source>
        <dbReference type="ARBA" id="ARBA00004651"/>
    </source>
</evidence>
<evidence type="ECO:0000256" key="6">
    <source>
        <dbReference type="ARBA" id="ARBA00022989"/>
    </source>
</evidence>
<feature type="transmembrane region" description="Helical" evidence="8">
    <location>
        <begin position="132"/>
        <end position="151"/>
    </location>
</feature>
<feature type="transmembrane region" description="Helical" evidence="8">
    <location>
        <begin position="292"/>
        <end position="310"/>
    </location>
</feature>
<feature type="transmembrane region" description="Helical" evidence="8">
    <location>
        <begin position="79"/>
        <end position="96"/>
    </location>
</feature>
<dbReference type="SUPFAM" id="SSF81345">
    <property type="entry name" value="ABC transporter involved in vitamin B12 uptake, BtuC"/>
    <property type="match status" value="1"/>
</dbReference>
<sequence length="347" mass="35094">MSAVGVVSPSAAGALRARTVIALLLVLVAVAAVVSMGLGSYPLSPWAVLETLWSMATGAPSAQPPMAAHVLLSVRLPRVLAAMLVGANLAAAGAAYQTLFRNPLASPGILGVSSGAGFGAALAILLGGGALALQGAAFAGGVLAVAAAIFVSGHLGRHSTLVLVLAGLVVSALFQALTSALKYLADPLDTLPAIVFWLLGSLTRVTLPDLGFALPFSLLGMAALFLLRWPTQVLEAGDDEAATLGVPVRRLRLMLIAAATLMTAAAVSISGVIGWIGLLVPHLARLLVGPAYARLLPASALLGALFLLLVDDLCRAAFAAELPLGVVTAILGAPVFVLLLARTRQRA</sequence>
<gene>
    <name evidence="9" type="ORF">H9L17_14075</name>
</gene>
<evidence type="ECO:0000256" key="8">
    <source>
        <dbReference type="SAM" id="Phobius"/>
    </source>
</evidence>
<dbReference type="InterPro" id="IPR000522">
    <property type="entry name" value="ABC_transptr_permease_BtuC"/>
</dbReference>
<name>A0A7G9QSF5_9GAMM</name>
<dbReference type="GO" id="GO:0005886">
    <property type="term" value="C:plasma membrane"/>
    <property type="evidence" value="ECO:0007669"/>
    <property type="project" value="UniProtKB-SubCell"/>
</dbReference>
<feature type="transmembrane region" description="Helical" evidence="8">
    <location>
        <begin position="20"/>
        <end position="43"/>
    </location>
</feature>
<keyword evidence="3" id="KW-0813">Transport</keyword>
<dbReference type="Gene3D" id="1.10.3470.10">
    <property type="entry name" value="ABC transporter involved in vitamin B12 uptake, BtuC"/>
    <property type="match status" value="1"/>
</dbReference>
<dbReference type="CDD" id="cd06550">
    <property type="entry name" value="TM_ABC_iron-siderophores_like"/>
    <property type="match status" value="1"/>
</dbReference>
<keyword evidence="4" id="KW-1003">Cell membrane</keyword>
<keyword evidence="6 8" id="KW-1133">Transmembrane helix</keyword>
<proteinExistence type="inferred from homology"/>
<dbReference type="AlphaFoldDB" id="A0A7G9QSF5"/>
<evidence type="ECO:0000256" key="2">
    <source>
        <dbReference type="ARBA" id="ARBA00007935"/>
    </source>
</evidence>
<evidence type="ECO:0000256" key="4">
    <source>
        <dbReference type="ARBA" id="ARBA00022475"/>
    </source>
</evidence>
<keyword evidence="10" id="KW-1185">Reference proteome</keyword>
<dbReference type="PANTHER" id="PTHR30472">
    <property type="entry name" value="FERRIC ENTEROBACTIN TRANSPORT SYSTEM PERMEASE PROTEIN"/>
    <property type="match status" value="1"/>
</dbReference>
<dbReference type="KEGG" id="tbv:H9L17_14075"/>
<dbReference type="PANTHER" id="PTHR30472:SF70">
    <property type="entry name" value="MOLYBDATE IMPORT SYSTEM PERMEASE PROTEIN MOLB"/>
    <property type="match status" value="1"/>
</dbReference>
<reference evidence="9 10" key="1">
    <citation type="submission" date="2020-08" db="EMBL/GenBank/DDBJ databases">
        <title>Genome sequence of Thermomonas brevis KACC 16975T.</title>
        <authorList>
            <person name="Hyun D.-W."/>
            <person name="Bae J.-W."/>
        </authorList>
    </citation>
    <scope>NUCLEOTIDE SEQUENCE [LARGE SCALE GENOMIC DNA]</scope>
    <source>
        <strain evidence="9 10">KACC 16975</strain>
    </source>
</reference>
<comment type="subcellular location">
    <subcellularLocation>
        <location evidence="1">Cell membrane</location>
        <topology evidence="1">Multi-pass membrane protein</topology>
    </subcellularLocation>
</comment>
<feature type="transmembrane region" description="Helical" evidence="8">
    <location>
        <begin position="251"/>
        <end position="280"/>
    </location>
</feature>
<dbReference type="GO" id="GO:0033214">
    <property type="term" value="P:siderophore-iron import into cell"/>
    <property type="evidence" value="ECO:0007669"/>
    <property type="project" value="TreeGrafter"/>
</dbReference>
<evidence type="ECO:0000256" key="7">
    <source>
        <dbReference type="ARBA" id="ARBA00023136"/>
    </source>
</evidence>
<accession>A0A7G9QSF5</accession>
<evidence type="ECO:0000256" key="5">
    <source>
        <dbReference type="ARBA" id="ARBA00022692"/>
    </source>
</evidence>
<comment type="similarity">
    <text evidence="2">Belongs to the binding-protein-dependent transport system permease family. FecCD subfamily.</text>
</comment>
<feature type="transmembrane region" description="Helical" evidence="8">
    <location>
        <begin position="322"/>
        <end position="341"/>
    </location>
</feature>
<organism evidence="9 10">
    <name type="scientific">Thermomonas brevis</name>
    <dbReference type="NCBI Taxonomy" id="215691"/>
    <lineage>
        <taxon>Bacteria</taxon>
        <taxon>Pseudomonadati</taxon>
        <taxon>Pseudomonadota</taxon>
        <taxon>Gammaproteobacteria</taxon>
        <taxon>Lysobacterales</taxon>
        <taxon>Lysobacteraceae</taxon>
        <taxon>Thermomonas</taxon>
    </lineage>
</organism>
<evidence type="ECO:0000256" key="3">
    <source>
        <dbReference type="ARBA" id="ARBA00022448"/>
    </source>
</evidence>
<evidence type="ECO:0000313" key="10">
    <source>
        <dbReference type="Proteomes" id="UP000515977"/>
    </source>
</evidence>
<dbReference type="GO" id="GO:0022857">
    <property type="term" value="F:transmembrane transporter activity"/>
    <property type="evidence" value="ECO:0007669"/>
    <property type="project" value="InterPro"/>
</dbReference>
<dbReference type="Pfam" id="PF01032">
    <property type="entry name" value="FecCD"/>
    <property type="match status" value="1"/>
</dbReference>
<feature type="transmembrane region" description="Helical" evidence="8">
    <location>
        <begin position="163"/>
        <end position="184"/>
    </location>
</feature>
<protein>
    <submittedName>
        <fullName evidence="9">Iron ABC transporter permease</fullName>
    </submittedName>
</protein>
<dbReference type="FunFam" id="1.10.3470.10:FF:000001">
    <property type="entry name" value="Vitamin B12 ABC transporter permease BtuC"/>
    <property type="match status" value="1"/>
</dbReference>
<dbReference type="EMBL" id="CP060711">
    <property type="protein sequence ID" value="QNN46280.1"/>
    <property type="molecule type" value="Genomic_DNA"/>
</dbReference>
<dbReference type="InterPro" id="IPR037294">
    <property type="entry name" value="ABC_BtuC-like"/>
</dbReference>
<evidence type="ECO:0000313" key="9">
    <source>
        <dbReference type="EMBL" id="QNN46280.1"/>
    </source>
</evidence>
<dbReference type="Proteomes" id="UP000515977">
    <property type="component" value="Chromosome"/>
</dbReference>
<keyword evidence="7 8" id="KW-0472">Membrane</keyword>
<keyword evidence="5 8" id="KW-0812">Transmembrane</keyword>
<feature type="transmembrane region" description="Helical" evidence="8">
    <location>
        <begin position="108"/>
        <end position="126"/>
    </location>
</feature>
<dbReference type="RefSeq" id="WP_187570042.1">
    <property type="nucleotide sequence ID" value="NZ_CP060711.1"/>
</dbReference>
<feature type="transmembrane region" description="Helical" evidence="8">
    <location>
        <begin position="212"/>
        <end position="231"/>
    </location>
</feature>